<reference evidence="3" key="2">
    <citation type="journal article" date="2017" name="Front. Cell. Infect. Microbiol.">
        <title>Analysis of the Salivary Gland Transcriptome of Unfed and Partially Fed Amblyomma sculptum Ticks and Descriptive Proteome of the Saliva.</title>
        <authorList>
            <person name="Esteves E."/>
            <person name="Maruyama S.R."/>
            <person name="Kawahara R."/>
            <person name="Fujita A."/>
            <person name="Martins L.A."/>
            <person name="Righi A.A."/>
            <person name="Costa F.B."/>
            <person name="Palmisano G."/>
            <person name="Labruna M.B."/>
            <person name="Sa-Nunes A."/>
            <person name="Ribeiro J.M.C."/>
            <person name="Fogaca A.C."/>
        </authorList>
    </citation>
    <scope>NUCLEOTIDE SEQUENCE</scope>
</reference>
<feature type="non-terminal residue" evidence="3">
    <location>
        <position position="1"/>
    </location>
</feature>
<dbReference type="EMBL" id="GFAA01000968">
    <property type="protein sequence ID" value="JAU02467.1"/>
    <property type="molecule type" value="mRNA"/>
</dbReference>
<evidence type="ECO:0000256" key="2">
    <source>
        <dbReference type="SAM" id="MobiDB-lite"/>
    </source>
</evidence>
<dbReference type="AlphaFoldDB" id="A0A1E1XTN6"/>
<name>A0A1E1XTN6_AMBSC</name>
<evidence type="ECO:0000313" key="3">
    <source>
        <dbReference type="EMBL" id="JAU02467.1"/>
    </source>
</evidence>
<dbReference type="PANTHER" id="PTHR14628:SF1">
    <property type="entry name" value="BEN DOMAIN-CONTAINING PROTEIN 5"/>
    <property type="match status" value="1"/>
</dbReference>
<feature type="compositionally biased region" description="Basic residues" evidence="2">
    <location>
        <begin position="85"/>
        <end position="99"/>
    </location>
</feature>
<evidence type="ECO:0000256" key="1">
    <source>
        <dbReference type="SAM" id="Coils"/>
    </source>
</evidence>
<dbReference type="Gene3D" id="1.10.10.2590">
    <property type="entry name" value="BEN domain"/>
    <property type="match status" value="1"/>
</dbReference>
<feature type="region of interest" description="Disordered" evidence="2">
    <location>
        <begin position="117"/>
        <end position="151"/>
    </location>
</feature>
<keyword evidence="1" id="KW-0175">Coiled coil</keyword>
<dbReference type="InterPro" id="IPR040391">
    <property type="entry name" value="BEND5"/>
</dbReference>
<proteinExistence type="evidence at transcript level"/>
<organism evidence="3">
    <name type="scientific">Amblyomma sculptum</name>
    <name type="common">Tick</name>
    <dbReference type="NCBI Taxonomy" id="1581419"/>
    <lineage>
        <taxon>Eukaryota</taxon>
        <taxon>Metazoa</taxon>
        <taxon>Ecdysozoa</taxon>
        <taxon>Arthropoda</taxon>
        <taxon>Chelicerata</taxon>
        <taxon>Arachnida</taxon>
        <taxon>Acari</taxon>
        <taxon>Parasitiformes</taxon>
        <taxon>Ixodida</taxon>
        <taxon>Ixodoidea</taxon>
        <taxon>Ixodidae</taxon>
        <taxon>Amblyomminae</taxon>
        <taxon>Amblyomma</taxon>
    </lineage>
</organism>
<feature type="region of interest" description="Disordered" evidence="2">
    <location>
        <begin position="82"/>
        <end position="105"/>
    </location>
</feature>
<evidence type="ECO:0008006" key="4">
    <source>
        <dbReference type="Google" id="ProtNLM"/>
    </source>
</evidence>
<feature type="compositionally biased region" description="Polar residues" evidence="2">
    <location>
        <begin position="121"/>
        <end position="133"/>
    </location>
</feature>
<dbReference type="GO" id="GO:0003677">
    <property type="term" value="F:DNA binding"/>
    <property type="evidence" value="ECO:0007669"/>
    <property type="project" value="InterPro"/>
</dbReference>
<sequence>HVVPASDIEEFRPTTTKDFSNKSVYSVLWIDKDGDGSDTGYYDAQVLLLAEPRDELTEKMTAKRVTMPKIRTQEIPEDLELVQSQKRKEKQAAMKKKKIKDSSRSAAYSAILEKHMKTAQPEETSPSDSSFHGQSRKRRYSISSSSGDDESLCSYEELRRANAEKKMWKEKAQELQRDKDFLVSQVESLQRCLESKIFQVEQSIMKRGIEDASSSPALSAAVNLCSAGAVTGLSSSLEPDTAGPSNSVSSLPPCCSPADDTQVMGPASLPDEEHAPLTEDFCHLSDGSFHLTKGVVISAGQAVKIFGSKKATLVCKDAAQAIWTSEVLAERSVSGSVAPTKRALGQPAKQALTPEKIAVIEGNGRVREQISNPNLFWFFIHCMPQ</sequence>
<accession>A0A1E1XTN6</accession>
<dbReference type="GO" id="GO:0045892">
    <property type="term" value="P:negative regulation of DNA-templated transcription"/>
    <property type="evidence" value="ECO:0007669"/>
    <property type="project" value="InterPro"/>
</dbReference>
<dbReference type="PANTHER" id="PTHR14628">
    <property type="entry name" value="BEN DOMAIN-CONTAINING PROTEIN 5"/>
    <property type="match status" value="1"/>
</dbReference>
<reference evidence="3" key="1">
    <citation type="submission" date="2016-09" db="EMBL/GenBank/DDBJ databases">
        <authorList>
            <person name="Capua I."/>
            <person name="De Benedictis P."/>
            <person name="Joannis T."/>
            <person name="Lombin L.H."/>
            <person name="Cattoli G."/>
        </authorList>
    </citation>
    <scope>NUCLEOTIDE SEQUENCE</scope>
</reference>
<protein>
    <recommendedName>
        <fullName evidence="4">BEN domain-containing protein</fullName>
    </recommendedName>
</protein>
<feature type="coiled-coil region" evidence="1">
    <location>
        <begin position="158"/>
        <end position="192"/>
    </location>
</feature>